<protein>
    <submittedName>
        <fullName evidence="1">Uncharacterized protein</fullName>
    </submittedName>
</protein>
<dbReference type="EMBL" id="JXRA01000089">
    <property type="protein sequence ID" value="KIO75671.1"/>
    <property type="molecule type" value="Genomic_DNA"/>
</dbReference>
<dbReference type="STRING" id="1503925.TH53_19510"/>
<keyword evidence="2" id="KW-1185">Reference proteome</keyword>
<organism evidence="1 2">
    <name type="scientific">Pedobacter lusitanus</name>
    <dbReference type="NCBI Taxonomy" id="1503925"/>
    <lineage>
        <taxon>Bacteria</taxon>
        <taxon>Pseudomonadati</taxon>
        <taxon>Bacteroidota</taxon>
        <taxon>Sphingobacteriia</taxon>
        <taxon>Sphingobacteriales</taxon>
        <taxon>Sphingobacteriaceae</taxon>
        <taxon>Pedobacter</taxon>
    </lineage>
</organism>
<gene>
    <name evidence="1" type="ORF">TH53_19510</name>
</gene>
<evidence type="ECO:0000313" key="2">
    <source>
        <dbReference type="Proteomes" id="UP000032049"/>
    </source>
</evidence>
<accession>A0A0D0GMH5</accession>
<name>A0A0D0GMH5_9SPHI</name>
<evidence type="ECO:0000313" key="1">
    <source>
        <dbReference type="EMBL" id="KIO75671.1"/>
    </source>
</evidence>
<comment type="caution">
    <text evidence="1">The sequence shown here is derived from an EMBL/GenBank/DDBJ whole genome shotgun (WGS) entry which is preliminary data.</text>
</comment>
<sequence length="60" mass="6935">MMKTVFPNCGGRFFCALILIKVEQVKQKQYNELCCQVILGWDNRVMGYIPANIDTPLKRV</sequence>
<dbReference type="Proteomes" id="UP000032049">
    <property type="component" value="Unassembled WGS sequence"/>
</dbReference>
<reference evidence="1 2" key="1">
    <citation type="submission" date="2015-01" db="EMBL/GenBank/DDBJ databases">
        <title>Draft genome sequence of Pedobacter sp. NL19 isolated from sludge of an effluent treatment pond in an abandoned uranium mine.</title>
        <authorList>
            <person name="Santos T."/>
            <person name="Caetano T."/>
            <person name="Covas C."/>
            <person name="Cruz A."/>
            <person name="Mendo S."/>
        </authorList>
    </citation>
    <scope>NUCLEOTIDE SEQUENCE [LARGE SCALE GENOMIC DNA]</scope>
    <source>
        <strain evidence="1 2">NL19</strain>
    </source>
</reference>
<dbReference type="AlphaFoldDB" id="A0A0D0GMH5"/>
<proteinExistence type="predicted"/>